<organism evidence="2 3">
    <name type="scientific">Zizania palustris</name>
    <name type="common">Northern wild rice</name>
    <dbReference type="NCBI Taxonomy" id="103762"/>
    <lineage>
        <taxon>Eukaryota</taxon>
        <taxon>Viridiplantae</taxon>
        <taxon>Streptophyta</taxon>
        <taxon>Embryophyta</taxon>
        <taxon>Tracheophyta</taxon>
        <taxon>Spermatophyta</taxon>
        <taxon>Magnoliopsida</taxon>
        <taxon>Liliopsida</taxon>
        <taxon>Poales</taxon>
        <taxon>Poaceae</taxon>
        <taxon>BOP clade</taxon>
        <taxon>Oryzoideae</taxon>
        <taxon>Oryzeae</taxon>
        <taxon>Zizaniinae</taxon>
        <taxon>Zizania</taxon>
    </lineage>
</organism>
<evidence type="ECO:0000313" key="3">
    <source>
        <dbReference type="Proteomes" id="UP000729402"/>
    </source>
</evidence>
<gene>
    <name evidence="2" type="ORF">GUJ93_ZPchr0013g37413</name>
</gene>
<name>A0A8J6C1Y5_ZIZPA</name>
<accession>A0A8J6C1Y5</accession>
<feature type="compositionally biased region" description="Acidic residues" evidence="1">
    <location>
        <begin position="65"/>
        <end position="75"/>
    </location>
</feature>
<proteinExistence type="predicted"/>
<comment type="caution">
    <text evidence="2">The sequence shown here is derived from an EMBL/GenBank/DDBJ whole genome shotgun (WGS) entry which is preliminary data.</text>
</comment>
<keyword evidence="3" id="KW-1185">Reference proteome</keyword>
<reference evidence="2" key="1">
    <citation type="journal article" date="2021" name="bioRxiv">
        <title>Whole Genome Assembly and Annotation of Northern Wild Rice, Zizania palustris L., Supports a Whole Genome Duplication in the Zizania Genus.</title>
        <authorList>
            <person name="Haas M."/>
            <person name="Kono T."/>
            <person name="Macchietto M."/>
            <person name="Millas R."/>
            <person name="McGilp L."/>
            <person name="Shao M."/>
            <person name="Duquette J."/>
            <person name="Hirsch C.N."/>
            <person name="Kimball J."/>
        </authorList>
    </citation>
    <scope>NUCLEOTIDE SEQUENCE</scope>
    <source>
        <tissue evidence="2">Fresh leaf tissue</tissue>
    </source>
</reference>
<evidence type="ECO:0000256" key="1">
    <source>
        <dbReference type="SAM" id="MobiDB-lite"/>
    </source>
</evidence>
<reference evidence="2" key="2">
    <citation type="submission" date="2021-02" db="EMBL/GenBank/DDBJ databases">
        <authorList>
            <person name="Kimball J.A."/>
            <person name="Haas M.W."/>
            <person name="Macchietto M."/>
            <person name="Kono T."/>
            <person name="Duquette J."/>
            <person name="Shao M."/>
        </authorList>
    </citation>
    <scope>NUCLEOTIDE SEQUENCE</scope>
    <source>
        <tissue evidence="2">Fresh leaf tissue</tissue>
    </source>
</reference>
<dbReference type="EMBL" id="JAAALK010000079">
    <property type="protein sequence ID" value="KAG8100211.1"/>
    <property type="molecule type" value="Genomic_DNA"/>
</dbReference>
<feature type="region of interest" description="Disordered" evidence="1">
    <location>
        <begin position="47"/>
        <end position="75"/>
    </location>
</feature>
<evidence type="ECO:0000313" key="2">
    <source>
        <dbReference type="EMBL" id="KAG8100211.1"/>
    </source>
</evidence>
<dbReference type="AlphaFoldDB" id="A0A8J6C1Y5"/>
<dbReference type="Proteomes" id="UP000729402">
    <property type="component" value="Unassembled WGS sequence"/>
</dbReference>
<sequence length="75" mass="8044">MCASTGSSSPATAICTLEGRSMTRRHVCYDLQVVVPKSVAVAPRQSHRWHQARLISSKPGSRGGEDEDAAQGESF</sequence>
<protein>
    <submittedName>
        <fullName evidence="2">Uncharacterized protein</fullName>
    </submittedName>
</protein>